<gene>
    <name evidence="3" type="ORF">OS493_004780</name>
</gene>
<dbReference type="OrthoDB" id="5964539at2759"/>
<keyword evidence="2" id="KW-0732">Signal</keyword>
<feature type="chain" id="PRO_5040860470" evidence="2">
    <location>
        <begin position="23"/>
        <end position="292"/>
    </location>
</feature>
<dbReference type="PANTHER" id="PTHR31663">
    <property type="entry name" value="COILED-COIL DOMAIN-CONTAINING PROTEIN 3"/>
    <property type="match status" value="1"/>
</dbReference>
<name>A0A9W9ZG96_9CNID</name>
<proteinExistence type="predicted"/>
<feature type="compositionally biased region" description="Polar residues" evidence="1">
    <location>
        <begin position="214"/>
        <end position="229"/>
    </location>
</feature>
<dbReference type="AlphaFoldDB" id="A0A9W9ZG96"/>
<reference evidence="3" key="1">
    <citation type="submission" date="2023-01" db="EMBL/GenBank/DDBJ databases">
        <title>Genome assembly of the deep-sea coral Lophelia pertusa.</title>
        <authorList>
            <person name="Herrera S."/>
            <person name="Cordes E."/>
        </authorList>
    </citation>
    <scope>NUCLEOTIDE SEQUENCE</scope>
    <source>
        <strain evidence="3">USNM1676648</strain>
        <tissue evidence="3">Polyp</tissue>
    </source>
</reference>
<feature type="signal peptide" evidence="2">
    <location>
        <begin position="1"/>
        <end position="22"/>
    </location>
</feature>
<comment type="caution">
    <text evidence="3">The sequence shown here is derived from an EMBL/GenBank/DDBJ whole genome shotgun (WGS) entry which is preliminary data.</text>
</comment>
<organism evidence="3 4">
    <name type="scientific">Desmophyllum pertusum</name>
    <dbReference type="NCBI Taxonomy" id="174260"/>
    <lineage>
        <taxon>Eukaryota</taxon>
        <taxon>Metazoa</taxon>
        <taxon>Cnidaria</taxon>
        <taxon>Anthozoa</taxon>
        <taxon>Hexacorallia</taxon>
        <taxon>Scleractinia</taxon>
        <taxon>Caryophylliina</taxon>
        <taxon>Caryophylliidae</taxon>
        <taxon>Desmophyllum</taxon>
    </lineage>
</organism>
<evidence type="ECO:0000313" key="3">
    <source>
        <dbReference type="EMBL" id="KAJ7381181.1"/>
    </source>
</evidence>
<evidence type="ECO:0000313" key="4">
    <source>
        <dbReference type="Proteomes" id="UP001163046"/>
    </source>
</evidence>
<sequence>MKLVQAVILSGILHNYILIALCCSPPEGWLPLGPTARVRKADIVIYGTIRASPRHGPKKDHEGLYSALFEVHCSLKGGIVPQFINVSGFGFAGGLCTHSTAYLNKTYIAFIRRYGITQAINSSRYGVDDVNVQSATIRIKHKESKTVLKDIVDMVGKNATLPLGATKDKLPGCPKFSHPYFDPTANTSSTRKNLCHPRSHKHKKGRHKKCRVTAPSTQISRTTTKLSSRITDEERTESSLPSTTVKRHGEVDSLLHNHSSISGTGSRTLSICWCFMLISHGLVLVIVKWHQT</sequence>
<accession>A0A9W9ZG96</accession>
<protein>
    <submittedName>
        <fullName evidence="3">Uncharacterized protein</fullName>
    </submittedName>
</protein>
<dbReference type="Proteomes" id="UP001163046">
    <property type="component" value="Unassembled WGS sequence"/>
</dbReference>
<dbReference type="InterPro" id="IPR040311">
    <property type="entry name" value="CCDC3"/>
</dbReference>
<dbReference type="PANTHER" id="PTHR31663:SF6">
    <property type="entry name" value="COILED-COIL DOMAIN-CONTAINING PROTEIN 3-LIKE"/>
    <property type="match status" value="1"/>
</dbReference>
<feature type="compositionally biased region" description="Basic residues" evidence="1">
    <location>
        <begin position="193"/>
        <end position="211"/>
    </location>
</feature>
<evidence type="ECO:0000256" key="2">
    <source>
        <dbReference type="SAM" id="SignalP"/>
    </source>
</evidence>
<keyword evidence="4" id="KW-1185">Reference proteome</keyword>
<feature type="region of interest" description="Disordered" evidence="1">
    <location>
        <begin position="187"/>
        <end position="244"/>
    </location>
</feature>
<evidence type="ECO:0000256" key="1">
    <source>
        <dbReference type="SAM" id="MobiDB-lite"/>
    </source>
</evidence>
<dbReference type="EMBL" id="MU826351">
    <property type="protein sequence ID" value="KAJ7381181.1"/>
    <property type="molecule type" value="Genomic_DNA"/>
</dbReference>